<accession>A0A9N8Z2N2</accession>
<name>A0A9N8Z2N2_9GLOM</name>
<dbReference type="EMBL" id="CAJVPK010000154">
    <property type="protein sequence ID" value="CAG8461763.1"/>
    <property type="molecule type" value="Genomic_DNA"/>
</dbReference>
<protein>
    <submittedName>
        <fullName evidence="1">10267_t:CDS:1</fullName>
    </submittedName>
</protein>
<gene>
    <name evidence="1" type="ORF">DEBURN_LOCUS2718</name>
</gene>
<dbReference type="Gene3D" id="3.80.10.10">
    <property type="entry name" value="Ribonuclease Inhibitor"/>
    <property type="match status" value="1"/>
</dbReference>
<proteinExistence type="predicted"/>
<dbReference type="OrthoDB" id="2431551at2759"/>
<reference evidence="1" key="1">
    <citation type="submission" date="2021-06" db="EMBL/GenBank/DDBJ databases">
        <authorList>
            <person name="Kallberg Y."/>
            <person name="Tangrot J."/>
            <person name="Rosling A."/>
        </authorList>
    </citation>
    <scope>NUCLEOTIDE SEQUENCE</scope>
    <source>
        <strain evidence="1">AZ414A</strain>
    </source>
</reference>
<evidence type="ECO:0000313" key="1">
    <source>
        <dbReference type="EMBL" id="CAG8461763.1"/>
    </source>
</evidence>
<dbReference type="SUPFAM" id="SSF52047">
    <property type="entry name" value="RNI-like"/>
    <property type="match status" value="1"/>
</dbReference>
<dbReference type="AlphaFoldDB" id="A0A9N8Z2N2"/>
<evidence type="ECO:0000313" key="2">
    <source>
        <dbReference type="Proteomes" id="UP000789706"/>
    </source>
</evidence>
<sequence length="422" mass="48600">MSEPEYDENVQHREIPFETTEEGRKLLIAKEICIMLMRECQTFNKLILDTRGFSRSLSIQSVDYISIPNLPNAINCLINLTKFVCGGEFFKGEIFHTMANYCYNLDSISIVDTFHPAINELANLILVQRNLRKFNWIGGYGDLTPIIISFSSQFEYLEEIQLANAFFQDFKALEGLANCQNLEILKIAECHLTSLHVKPLVNVNFPHLKILEITDIHDAYDFEQEEAPDPPSEEIISIIRNANRQLRDVRLNLELHFYPGIIETVGISCPNLQTFAANIKTDEQVSELMNLLSSCRQLENLIICGYSWSNFFPADYILPEIGAILPKMLTHLDLTKWTFEAEALRKFLKNCKSSLEYMSWHCFISHEEHKSAIVEYSRKRGIGIKNLRVDVHDSGYGWHRCVCHISVEFEKSSDTNKDKEAK</sequence>
<dbReference type="InterPro" id="IPR032675">
    <property type="entry name" value="LRR_dom_sf"/>
</dbReference>
<keyword evidence="2" id="KW-1185">Reference proteome</keyword>
<organism evidence="1 2">
    <name type="scientific">Diversispora eburnea</name>
    <dbReference type="NCBI Taxonomy" id="1213867"/>
    <lineage>
        <taxon>Eukaryota</taxon>
        <taxon>Fungi</taxon>
        <taxon>Fungi incertae sedis</taxon>
        <taxon>Mucoromycota</taxon>
        <taxon>Glomeromycotina</taxon>
        <taxon>Glomeromycetes</taxon>
        <taxon>Diversisporales</taxon>
        <taxon>Diversisporaceae</taxon>
        <taxon>Diversispora</taxon>
    </lineage>
</organism>
<dbReference type="Proteomes" id="UP000789706">
    <property type="component" value="Unassembled WGS sequence"/>
</dbReference>
<comment type="caution">
    <text evidence="1">The sequence shown here is derived from an EMBL/GenBank/DDBJ whole genome shotgun (WGS) entry which is preliminary data.</text>
</comment>